<dbReference type="PANTHER" id="PTHR21485">
    <property type="entry name" value="HAD SUPERFAMILY MEMBERS CMAS AND KDSC"/>
    <property type="match status" value="1"/>
</dbReference>
<dbReference type="PANTHER" id="PTHR21485:SF6">
    <property type="entry name" value="N-ACYLNEURAMINATE CYTIDYLYLTRANSFERASE-RELATED"/>
    <property type="match status" value="1"/>
</dbReference>
<dbReference type="RefSeq" id="WP_150337210.1">
    <property type="nucleotide sequence ID" value="NZ_JAERIX010000035.1"/>
</dbReference>
<keyword evidence="2" id="KW-0808">Transferase</keyword>
<gene>
    <name evidence="2" type="primary">pseF</name>
    <name evidence="2" type="ORF">F4V45_04245</name>
</gene>
<dbReference type="AlphaFoldDB" id="A0A5M9QQ75"/>
<dbReference type="Proteomes" id="UP000323707">
    <property type="component" value="Unassembled WGS sequence"/>
</dbReference>
<keyword evidence="2" id="KW-0548">Nucleotidyltransferase</keyword>
<evidence type="ECO:0000256" key="1">
    <source>
        <dbReference type="NCBIfam" id="TIGR03584"/>
    </source>
</evidence>
<accession>A0A5M9QQ75</accession>
<dbReference type="InterPro" id="IPR020039">
    <property type="entry name" value="PseF"/>
</dbReference>
<proteinExistence type="predicted"/>
<sequence length="259" mass="28469">MPNAAALSPSAPKTIALIPARSGSKRIPHKNIKPFCGKPIIAYPITTALESKLFSRVVVSTDSQQIADIAQSYGAEAPFLRPSSLSDDFTPTAAVARHAIKELGLDSSSCDVLCVIYPTAPLLQASFLAQGLQALLDSSAAYSFGTLEYSYNPYRSFSIDERGIAMLFPKHYLKRSQDLPRIYHDAGQFYFGRVWAWQDELAIFAPHSCPIILPHSLAQDIDTLEDWNLAELKYRAHLESSFLDSSSAARLHQTTGDGY</sequence>
<dbReference type="NCBIfam" id="TIGR03584">
    <property type="entry name" value="PseF"/>
    <property type="match status" value="1"/>
</dbReference>
<dbReference type="GO" id="GO:0008781">
    <property type="term" value="F:N-acylneuraminate cytidylyltransferase activity"/>
    <property type="evidence" value="ECO:0007669"/>
    <property type="project" value="TreeGrafter"/>
</dbReference>
<dbReference type="EC" id="2.7.7.81" evidence="1"/>
<comment type="caution">
    <text evidence="2">The sequence shown here is derived from an EMBL/GenBank/DDBJ whole genome shotgun (WGS) entry which is preliminary data.</text>
</comment>
<dbReference type="InterPro" id="IPR050793">
    <property type="entry name" value="CMP-NeuNAc_synthase"/>
</dbReference>
<dbReference type="Pfam" id="PF02348">
    <property type="entry name" value="CTP_transf_3"/>
    <property type="match status" value="1"/>
</dbReference>
<dbReference type="Gene3D" id="3.90.550.10">
    <property type="entry name" value="Spore Coat Polysaccharide Biosynthesis Protein SpsA, Chain A"/>
    <property type="match status" value="1"/>
</dbReference>
<name>A0A5M9QQ75_9HELI</name>
<dbReference type="SUPFAM" id="SSF53448">
    <property type="entry name" value="Nucleotide-diphospho-sugar transferases"/>
    <property type="match status" value="1"/>
</dbReference>
<organism evidence="2 3">
    <name type="scientific">Helicobacter canis</name>
    <dbReference type="NCBI Taxonomy" id="29419"/>
    <lineage>
        <taxon>Bacteria</taxon>
        <taxon>Pseudomonadati</taxon>
        <taxon>Campylobacterota</taxon>
        <taxon>Epsilonproteobacteria</taxon>
        <taxon>Campylobacterales</taxon>
        <taxon>Helicobacteraceae</taxon>
        <taxon>Helicobacter</taxon>
    </lineage>
</organism>
<evidence type="ECO:0000313" key="3">
    <source>
        <dbReference type="Proteomes" id="UP000323707"/>
    </source>
</evidence>
<dbReference type="InterPro" id="IPR029044">
    <property type="entry name" value="Nucleotide-diphossugar_trans"/>
</dbReference>
<dbReference type="EMBL" id="VXKE01000012">
    <property type="protein sequence ID" value="KAA8709852.1"/>
    <property type="molecule type" value="Genomic_DNA"/>
</dbReference>
<dbReference type="CDD" id="cd02513">
    <property type="entry name" value="CMP-NeuAc_Synthase"/>
    <property type="match status" value="1"/>
</dbReference>
<evidence type="ECO:0000313" key="2">
    <source>
        <dbReference type="EMBL" id="KAA8709852.1"/>
    </source>
</evidence>
<dbReference type="InterPro" id="IPR003329">
    <property type="entry name" value="Cytidylyl_trans"/>
</dbReference>
<protein>
    <recommendedName>
        <fullName evidence="1">Pseudaminic acid cytidylyltransferase</fullName>
        <ecNumber evidence="1">2.7.7.81</ecNumber>
    </recommendedName>
</protein>
<reference evidence="2 3" key="1">
    <citation type="submission" date="2019-09" db="EMBL/GenBank/DDBJ databases">
        <title>Draft genome sequence of various Type strains from the CCUG.</title>
        <authorList>
            <person name="Pineiro-Iglesias B."/>
            <person name="Tunovic T."/>
            <person name="Unosson C."/>
            <person name="Inganas E."/>
            <person name="Ohlen M."/>
            <person name="Cardew S."/>
            <person name="Jensie-Markopoulos S."/>
            <person name="Salva-Serra F."/>
            <person name="Jaen-Luchoro D."/>
            <person name="Karlsson R."/>
            <person name="Svensson-Stadler L."/>
            <person name="Chun J."/>
            <person name="Moore E."/>
        </authorList>
    </citation>
    <scope>NUCLEOTIDE SEQUENCE [LARGE SCALE GENOMIC DNA]</scope>
    <source>
        <strain evidence="2 3">CCUG 32756T</strain>
    </source>
</reference>